<evidence type="ECO:0000313" key="6">
    <source>
        <dbReference type="Proteomes" id="UP000467841"/>
    </source>
</evidence>
<dbReference type="EMBL" id="CACVBM020000188">
    <property type="protein sequence ID" value="CAA7015578.1"/>
    <property type="molecule type" value="Genomic_DNA"/>
</dbReference>
<evidence type="ECO:0000313" key="5">
    <source>
        <dbReference type="EMBL" id="CAA7015578.1"/>
    </source>
</evidence>
<dbReference type="Pfam" id="PF05699">
    <property type="entry name" value="Dimer_Tnp_hAT"/>
    <property type="match status" value="1"/>
</dbReference>
<dbReference type="InterPro" id="IPR008906">
    <property type="entry name" value="HATC_C_dom"/>
</dbReference>
<keyword evidence="1" id="KW-0175">Coiled coil</keyword>
<protein>
    <recommendedName>
        <fullName evidence="7">HAT C-terminal dimerisation domain-containing protein</fullName>
    </recommendedName>
</protein>
<gene>
    <name evidence="5" type="ORF">MERR_LOCUS2813</name>
</gene>
<name>A0A6D2HH35_9BRAS</name>
<dbReference type="AlphaFoldDB" id="A0A6D2HH35"/>
<dbReference type="SUPFAM" id="SSF53098">
    <property type="entry name" value="Ribonuclease H-like"/>
    <property type="match status" value="1"/>
</dbReference>
<reference evidence="5" key="1">
    <citation type="submission" date="2020-01" db="EMBL/GenBank/DDBJ databases">
        <authorList>
            <person name="Mishra B."/>
        </authorList>
    </citation>
    <scope>NUCLEOTIDE SEQUENCE [LARGE SCALE GENOMIC DNA]</scope>
</reference>
<keyword evidence="6" id="KW-1185">Reference proteome</keyword>
<proteinExistence type="predicted"/>
<dbReference type="PANTHER" id="PTHR23272:SF135">
    <property type="entry name" value="ZINC FINGER BED DOMAIN-CONTAINING PROTEIN DAYSLEEPER-LIKE"/>
    <property type="match status" value="1"/>
</dbReference>
<evidence type="ECO:0000259" key="3">
    <source>
        <dbReference type="Pfam" id="PF05699"/>
    </source>
</evidence>
<evidence type="ECO:0000256" key="2">
    <source>
        <dbReference type="SAM" id="MobiDB-lite"/>
    </source>
</evidence>
<dbReference type="InterPro" id="IPR025525">
    <property type="entry name" value="hAT-like_transposase_RNase-H"/>
</dbReference>
<feature type="coiled-coil region" evidence="1">
    <location>
        <begin position="430"/>
        <end position="457"/>
    </location>
</feature>
<feature type="region of interest" description="Disordered" evidence="2">
    <location>
        <begin position="1"/>
        <end position="28"/>
    </location>
</feature>
<dbReference type="GO" id="GO:0046983">
    <property type="term" value="F:protein dimerization activity"/>
    <property type="evidence" value="ECO:0007669"/>
    <property type="project" value="InterPro"/>
</dbReference>
<sequence>MKKKQKLDRSVDVDDDDKAEVDSSSLAEEEKRRYKSIAKIAIGYGINPSVENSAISDLIHTFSPNVTLETSKLVSAVMEIYEQGKEKVKELLRDSQGKLTLSYEWIVHGDDYGIDEDNMELLHEDFIVVSAYFVDARFKMNKWILAYHPRSSMRVKDVYVDPFKDVIAEYGIESKVSTLLVPNYSDLGVKAFDDFRKWIEESGKTQINPNAFLVYCCSDIFRLMVDDMYKEIGFSLMHCVRMLVGCGTMAPKNWNVTLRHLQKAVDMEAKNVFEEDEDYDVYEKPDEEEWIQIKIFCKLASCIYTVAKELFDGEYQTSNVYFHLLAELKNMLNEEMKSWDEEYVLDKEKEVLERFDKYWNDMFLVLATASVLDPRFKMKYLEFYCSKNEGSKAETVLDYLRSLYSSYAASDVGPRQEHGDGAVYRHPDWIKNILEEEEEEEKRERAKEKEKEKEEKKPDAYDDFVLFQEYLKFEGSSASRELCEGELEAYLKEPVLEWKKDFQALAWWKEESQKYPILSRVARDILSIPVTRGTSHRAYVVDKRGCPDFIVSLEAKLVNAMMCSESWPRR</sequence>
<accession>A0A6D2HH35</accession>
<comment type="caution">
    <text evidence="5">The sequence shown here is derived from an EMBL/GenBank/DDBJ whole genome shotgun (WGS) entry which is preliminary data.</text>
</comment>
<dbReference type="OrthoDB" id="1607513at2759"/>
<evidence type="ECO:0008006" key="7">
    <source>
        <dbReference type="Google" id="ProtNLM"/>
    </source>
</evidence>
<evidence type="ECO:0000256" key="1">
    <source>
        <dbReference type="SAM" id="Coils"/>
    </source>
</evidence>
<evidence type="ECO:0000259" key="4">
    <source>
        <dbReference type="Pfam" id="PF14372"/>
    </source>
</evidence>
<dbReference type="Pfam" id="PF14372">
    <property type="entry name" value="hAT-like_RNase-H"/>
    <property type="match status" value="1"/>
</dbReference>
<dbReference type="Proteomes" id="UP000467841">
    <property type="component" value="Unassembled WGS sequence"/>
</dbReference>
<dbReference type="InterPro" id="IPR012337">
    <property type="entry name" value="RNaseH-like_sf"/>
</dbReference>
<dbReference type="PANTHER" id="PTHR23272">
    <property type="entry name" value="BED FINGER-RELATED"/>
    <property type="match status" value="1"/>
</dbReference>
<organism evidence="5 6">
    <name type="scientific">Microthlaspi erraticum</name>
    <dbReference type="NCBI Taxonomy" id="1685480"/>
    <lineage>
        <taxon>Eukaryota</taxon>
        <taxon>Viridiplantae</taxon>
        <taxon>Streptophyta</taxon>
        <taxon>Embryophyta</taxon>
        <taxon>Tracheophyta</taxon>
        <taxon>Spermatophyta</taxon>
        <taxon>Magnoliopsida</taxon>
        <taxon>eudicotyledons</taxon>
        <taxon>Gunneridae</taxon>
        <taxon>Pentapetalae</taxon>
        <taxon>rosids</taxon>
        <taxon>malvids</taxon>
        <taxon>Brassicales</taxon>
        <taxon>Brassicaceae</taxon>
        <taxon>Coluteocarpeae</taxon>
        <taxon>Microthlaspi</taxon>
    </lineage>
</organism>
<dbReference type="GO" id="GO:0003677">
    <property type="term" value="F:DNA binding"/>
    <property type="evidence" value="ECO:0007669"/>
    <property type="project" value="InterPro"/>
</dbReference>
<feature type="domain" description="HAT C-terminal dimerisation" evidence="3">
    <location>
        <begin position="486"/>
        <end position="567"/>
    </location>
</feature>
<feature type="domain" description="hAT-like transposase RNase-H fold" evidence="4">
    <location>
        <begin position="314"/>
        <end position="407"/>
    </location>
</feature>